<dbReference type="RefSeq" id="WP_313832617.1">
    <property type="nucleotide sequence ID" value="NZ_JAQOUE010000001.1"/>
</dbReference>
<keyword evidence="4" id="KW-1185">Reference proteome</keyword>
<dbReference type="EMBL" id="JAQOUE010000001">
    <property type="protein sequence ID" value="MDT7042240.1"/>
    <property type="molecule type" value="Genomic_DNA"/>
</dbReference>
<gene>
    <name evidence="3" type="ORF">PPG34_07740</name>
</gene>
<proteinExistence type="predicted"/>
<evidence type="ECO:0000256" key="1">
    <source>
        <dbReference type="SAM" id="MobiDB-lite"/>
    </source>
</evidence>
<dbReference type="Proteomes" id="UP001250932">
    <property type="component" value="Unassembled WGS sequence"/>
</dbReference>
<feature type="region of interest" description="Disordered" evidence="1">
    <location>
        <begin position="589"/>
        <end position="621"/>
    </location>
</feature>
<comment type="caution">
    <text evidence="3">The sequence shown here is derived from an EMBL/GenBank/DDBJ whole genome shotgun (WGS) entry which is preliminary data.</text>
</comment>
<reference evidence="3 4" key="1">
    <citation type="journal article" date="2023" name="ISME J.">
        <title>Cultivation and genomic characterization of novel and ubiquitous marine nitrite-oxidizing bacteria from the Nitrospirales.</title>
        <authorList>
            <person name="Mueller A.J."/>
            <person name="Daebeler A."/>
            <person name="Herbold C.W."/>
            <person name="Kirkegaard R.H."/>
            <person name="Daims H."/>
        </authorList>
    </citation>
    <scope>NUCLEOTIDE SEQUENCE [LARGE SCALE GENOMIC DNA]</scope>
    <source>
        <strain evidence="3 4">EB</strain>
    </source>
</reference>
<dbReference type="CDD" id="cd01454">
    <property type="entry name" value="vWA_norD_type"/>
    <property type="match status" value="1"/>
</dbReference>
<organism evidence="3 4">
    <name type="scientific">Candidatus Nitronereus thalassa</name>
    <dbReference type="NCBI Taxonomy" id="3020898"/>
    <lineage>
        <taxon>Bacteria</taxon>
        <taxon>Pseudomonadati</taxon>
        <taxon>Nitrospirota</taxon>
        <taxon>Nitrospiria</taxon>
        <taxon>Nitrospirales</taxon>
        <taxon>Nitrospiraceae</taxon>
        <taxon>Candidatus Nitronereus</taxon>
    </lineage>
</organism>
<dbReference type="Pfam" id="PF00092">
    <property type="entry name" value="VWA"/>
    <property type="match status" value="1"/>
</dbReference>
<dbReference type="Gene3D" id="3.40.50.410">
    <property type="entry name" value="von Willebrand factor, type A domain"/>
    <property type="match status" value="1"/>
</dbReference>
<evidence type="ECO:0000259" key="2">
    <source>
        <dbReference type="PROSITE" id="PS50234"/>
    </source>
</evidence>
<feature type="domain" description="VWFA" evidence="2">
    <location>
        <begin position="827"/>
        <end position="1014"/>
    </location>
</feature>
<protein>
    <submittedName>
        <fullName evidence="3">VWA domain-containing protein</fullName>
    </submittedName>
</protein>
<sequence>MTHSSYKEQLLAIFENRLTQESADEVSRQLVEANVAPQALELLTELQDNSAKLAGGAIEALPEVLRRCDPQTVIPWLDLTIGLASHSGAVTLKYFRESPPTLGILESPVQRHQVLSTVLEIVDSDSEYAANCAFEFFRKTPELLFADPSIDLAGWAEVGQELTEWNQVLGIEFFRECVNVAQVLPLDEVRSWVAFGTKLITQNSLGKPDYVGILEFFRTSPSLLKEIDSKELRPRVVILGSTLADRSPETALTFLVEAPVLMKALPSPEWQTLVLQYGLLVAERDANVTLDYLRRCPEVVNVAVGSDEKHKAFETWFRGGMEVLDYSVDGARAYFALETDKALRSIEQAMNGVTLRQVARSLKLFAQMICGESVLIESLPEGGNQVHTETTAQGLRVRLPMVMNQYPTREVNLRCYTVMVAHEVGHLEFGTYQISSQLLQEMGQTVAARYLDEQKPLASIHTLDELFSLFPQKGVIKDLWTILEDARVEFLLQQEYPGLREDLAALAKASVSMRSFLHGMTAREMVLDALLLHLTDGAEAVHFQDELKPVIESCWTLAQSVLHPDAKTGDVLKVADQIYQVMEDMIGTYELPTTEPPPESQEDETDIGAGPRAAEETAGAYRPITNFAYRGDMSPELVQGDTESEEGIAPSGEKGPDLKEFGGASESSSSRADRSGKKKLLDEQPQKLSDGSPGQDRVLEDHWAVKDSGQGELPIQKSEERTFLYPEWDGKIQDYRLKWCRVIERAGTEGSTDFAQEILEKHGSSIRILRRYFETIRPTALRRVHGYEHGEELDLDAAISRVVARRAGAEPSDRIYSRRDKRERQVAVAFLVDMSGSTGRQIESGAGRVIDIEKEGLVLLAEALDAIGDQYALYGFSGQGREQVDFLVLKDFEETARCQVGQRIEAMTPLQQNRDGAAIRHATKKLLHCPARHRLLILLSDGKPLDGGYAEEYALEDTKMALHEARQRGINPFCLTIDQETTGYLKRMYGDVQYLVLDNVVDLPERLPRVYQRLTGRT</sequence>
<feature type="region of interest" description="Disordered" evidence="1">
    <location>
        <begin position="637"/>
        <end position="698"/>
    </location>
</feature>
<dbReference type="InterPro" id="IPR051928">
    <property type="entry name" value="NorD/CobT"/>
</dbReference>
<dbReference type="InterPro" id="IPR002035">
    <property type="entry name" value="VWF_A"/>
</dbReference>
<dbReference type="PANTHER" id="PTHR41248">
    <property type="entry name" value="NORD PROTEIN"/>
    <property type="match status" value="1"/>
</dbReference>
<feature type="compositionally biased region" description="Basic and acidic residues" evidence="1">
    <location>
        <begin position="671"/>
        <end position="685"/>
    </location>
</feature>
<dbReference type="InterPro" id="IPR036465">
    <property type="entry name" value="vWFA_dom_sf"/>
</dbReference>
<evidence type="ECO:0000313" key="3">
    <source>
        <dbReference type="EMBL" id="MDT7042240.1"/>
    </source>
</evidence>
<dbReference type="SUPFAM" id="SSF53300">
    <property type="entry name" value="vWA-like"/>
    <property type="match status" value="1"/>
</dbReference>
<dbReference type="PANTHER" id="PTHR41248:SF1">
    <property type="entry name" value="NORD PROTEIN"/>
    <property type="match status" value="1"/>
</dbReference>
<accession>A0ABU3K771</accession>
<dbReference type="PROSITE" id="PS50234">
    <property type="entry name" value="VWFA"/>
    <property type="match status" value="1"/>
</dbReference>
<evidence type="ECO:0000313" key="4">
    <source>
        <dbReference type="Proteomes" id="UP001250932"/>
    </source>
</evidence>
<name>A0ABU3K771_9BACT</name>
<dbReference type="SMART" id="SM00327">
    <property type="entry name" value="VWA"/>
    <property type="match status" value="1"/>
</dbReference>